<dbReference type="InterPro" id="IPR052282">
    <property type="entry name" value="Starch-active_LPMO"/>
</dbReference>
<accession>A0A2A9PSX6</accession>
<protein>
    <recommendedName>
        <fullName evidence="8">Chitin-binding type-4 domain-containing protein</fullName>
    </recommendedName>
</protein>
<keyword evidence="5" id="KW-0325">Glycoprotein</keyword>
<comment type="cofactor">
    <cofactor evidence="1">
        <name>Cu(2+)</name>
        <dbReference type="ChEBI" id="CHEBI:29036"/>
    </cofactor>
</comment>
<dbReference type="AlphaFoldDB" id="A0A2A9PSX6"/>
<evidence type="ECO:0000259" key="8">
    <source>
        <dbReference type="Pfam" id="PF03067"/>
    </source>
</evidence>
<dbReference type="Pfam" id="PF03067">
    <property type="entry name" value="LPMO_10"/>
    <property type="match status" value="1"/>
</dbReference>
<organism evidence="9 10">
    <name type="scientific">Ophiocordyceps unilateralis</name>
    <name type="common">Zombie-ant fungus</name>
    <name type="synonym">Torrubia unilateralis</name>
    <dbReference type="NCBI Taxonomy" id="268505"/>
    <lineage>
        <taxon>Eukaryota</taxon>
        <taxon>Fungi</taxon>
        <taxon>Dikarya</taxon>
        <taxon>Ascomycota</taxon>
        <taxon>Pezizomycotina</taxon>
        <taxon>Sordariomycetes</taxon>
        <taxon>Hypocreomycetidae</taxon>
        <taxon>Hypocreales</taxon>
        <taxon>Ophiocordycipitaceae</taxon>
        <taxon>Ophiocordyceps</taxon>
    </lineage>
</organism>
<gene>
    <name evidence="9" type="ORF">XA68_16662</name>
</gene>
<reference evidence="9 10" key="2">
    <citation type="journal article" date="2017" name="Sci. Rep.">
        <title>Ant-infecting Ophiocordyceps genomes reveal a high diversity of potential behavioral manipulation genes and a possible major role for enterotoxins.</title>
        <authorList>
            <person name="de Bekker C."/>
            <person name="Ohm R.A."/>
            <person name="Evans H.C."/>
            <person name="Brachmann A."/>
            <person name="Hughes D.P."/>
        </authorList>
    </citation>
    <scope>NUCLEOTIDE SEQUENCE [LARGE SCALE GENOMIC DNA]</scope>
    <source>
        <strain evidence="9 10">SC16a</strain>
    </source>
</reference>
<proteinExistence type="inferred from homology"/>
<keyword evidence="7" id="KW-0732">Signal</keyword>
<dbReference type="GO" id="GO:0046872">
    <property type="term" value="F:metal ion binding"/>
    <property type="evidence" value="ECO:0007669"/>
    <property type="project" value="UniProtKB-KW"/>
</dbReference>
<comment type="caution">
    <text evidence="9">The sequence shown here is derived from an EMBL/GenBank/DDBJ whole genome shotgun (WGS) entry which is preliminary data.</text>
</comment>
<evidence type="ECO:0000256" key="3">
    <source>
        <dbReference type="ARBA" id="ARBA00023008"/>
    </source>
</evidence>
<name>A0A2A9PSX6_OPHUN</name>
<evidence type="ECO:0000256" key="7">
    <source>
        <dbReference type="SAM" id="SignalP"/>
    </source>
</evidence>
<reference evidence="9 10" key="1">
    <citation type="journal article" date="2015" name="BMC Genomics">
        <title>Gene expression during zombie ant biting behavior reflects the complexity underlying fungal parasitic behavioral manipulation.</title>
        <authorList>
            <person name="de Bekker C."/>
            <person name="Ohm R.A."/>
            <person name="Loreto R.G."/>
            <person name="Sebastian A."/>
            <person name="Albert I."/>
            <person name="Merrow M."/>
            <person name="Brachmann A."/>
            <person name="Hughes D.P."/>
        </authorList>
    </citation>
    <scope>NUCLEOTIDE SEQUENCE [LARGE SCALE GENOMIC DNA]</scope>
    <source>
        <strain evidence="9 10">SC16a</strain>
    </source>
</reference>
<feature type="signal peptide" evidence="7">
    <location>
        <begin position="1"/>
        <end position="17"/>
    </location>
</feature>
<dbReference type="Gene3D" id="2.70.50.70">
    <property type="match status" value="1"/>
</dbReference>
<evidence type="ECO:0000256" key="1">
    <source>
        <dbReference type="ARBA" id="ARBA00001973"/>
    </source>
</evidence>
<keyword evidence="10" id="KW-1185">Reference proteome</keyword>
<dbReference type="Proteomes" id="UP000037136">
    <property type="component" value="Unassembled WGS sequence"/>
</dbReference>
<keyword evidence="2" id="KW-0479">Metal-binding</keyword>
<keyword evidence="3" id="KW-0186">Copper</keyword>
<sequence>MKYTLITIAAYAAAVAGHGIVTSPPPRGTGPEMEKTCGKAAIDAVGKDPTIPLENFQSPPAECNVFLCRGAKFEDNQANVQNFKPNQTVNFKVDLPIPHEGPANVSIVDTARNKVIGDPLIFFDSYADEKLPQLPANNTDFNVTMPQLKQGQCSKPGACVLQWFWFGTEAKQTYESCVDFVMDE</sequence>
<evidence type="ECO:0000256" key="6">
    <source>
        <dbReference type="ARBA" id="ARBA00034311"/>
    </source>
</evidence>
<evidence type="ECO:0000313" key="9">
    <source>
        <dbReference type="EMBL" id="PFH63223.1"/>
    </source>
</evidence>
<comment type="similarity">
    <text evidence="6">Belongs to the polysaccharide monooxygenase AA13 family.</text>
</comment>
<keyword evidence="4" id="KW-1015">Disulfide bond</keyword>
<dbReference type="PANTHER" id="PTHR36575:SF2">
    <property type="entry name" value="CHITIN-BINDING TYPE-4 DOMAIN-CONTAINING PROTEIN-RELATED"/>
    <property type="match status" value="1"/>
</dbReference>
<evidence type="ECO:0000313" key="10">
    <source>
        <dbReference type="Proteomes" id="UP000037136"/>
    </source>
</evidence>
<dbReference type="PANTHER" id="PTHR36575">
    <property type="entry name" value="BINDING PROTEIN, PUTATIVE (AFU_ORTHOLOGUE AFUA_1G14430)-RELATED"/>
    <property type="match status" value="1"/>
</dbReference>
<evidence type="ECO:0000256" key="2">
    <source>
        <dbReference type="ARBA" id="ARBA00022723"/>
    </source>
</evidence>
<dbReference type="OrthoDB" id="120613at2759"/>
<evidence type="ECO:0000256" key="5">
    <source>
        <dbReference type="ARBA" id="ARBA00023180"/>
    </source>
</evidence>
<dbReference type="EMBL" id="LAZP02000006">
    <property type="protein sequence ID" value="PFH63223.1"/>
    <property type="molecule type" value="Genomic_DNA"/>
</dbReference>
<feature type="chain" id="PRO_5013219364" description="Chitin-binding type-4 domain-containing protein" evidence="7">
    <location>
        <begin position="18"/>
        <end position="184"/>
    </location>
</feature>
<dbReference type="InterPro" id="IPR004302">
    <property type="entry name" value="Cellulose/chitin-bd_N"/>
</dbReference>
<feature type="domain" description="Chitin-binding type-4" evidence="8">
    <location>
        <begin position="18"/>
        <end position="180"/>
    </location>
</feature>
<evidence type="ECO:0000256" key="4">
    <source>
        <dbReference type="ARBA" id="ARBA00023157"/>
    </source>
</evidence>